<accession>A0AAD8N4S5</accession>
<name>A0AAD8N4S5_9APIA</name>
<dbReference type="Proteomes" id="UP001237642">
    <property type="component" value="Unassembled WGS sequence"/>
</dbReference>
<evidence type="ECO:0000256" key="1">
    <source>
        <dbReference type="SAM" id="MobiDB-lite"/>
    </source>
</evidence>
<sequence length="108" mass="12428">MMKRAFTNNNVQDARMQSKYQNLLQDYLELQKEFVGKKKNLKSAIHKRNTLLAEVSFLRRRHKQLLKAKSVKPLALDCDPVHLPNLDSKGRNVASTRNHTANDTALTN</sequence>
<evidence type="ECO:0000313" key="2">
    <source>
        <dbReference type="EMBL" id="KAK1394773.1"/>
    </source>
</evidence>
<gene>
    <name evidence="2" type="ORF">POM88_013829</name>
</gene>
<dbReference type="AlphaFoldDB" id="A0AAD8N4S5"/>
<reference evidence="2" key="2">
    <citation type="submission" date="2023-05" db="EMBL/GenBank/DDBJ databases">
        <authorList>
            <person name="Schelkunov M.I."/>
        </authorList>
    </citation>
    <scope>NUCLEOTIDE SEQUENCE</scope>
    <source>
        <strain evidence="2">Hsosn_3</strain>
        <tissue evidence="2">Leaf</tissue>
    </source>
</reference>
<dbReference type="EMBL" id="JAUIZM010000003">
    <property type="protein sequence ID" value="KAK1394773.1"/>
    <property type="molecule type" value="Genomic_DNA"/>
</dbReference>
<proteinExistence type="predicted"/>
<reference evidence="2" key="1">
    <citation type="submission" date="2023-02" db="EMBL/GenBank/DDBJ databases">
        <title>Genome of toxic invasive species Heracleum sosnowskyi carries increased number of genes despite the absence of recent whole-genome duplications.</title>
        <authorList>
            <person name="Schelkunov M."/>
            <person name="Shtratnikova V."/>
            <person name="Makarenko M."/>
            <person name="Klepikova A."/>
            <person name="Omelchenko D."/>
            <person name="Novikova G."/>
            <person name="Obukhova E."/>
            <person name="Bogdanov V."/>
            <person name="Penin A."/>
            <person name="Logacheva M."/>
        </authorList>
    </citation>
    <scope>NUCLEOTIDE SEQUENCE</scope>
    <source>
        <strain evidence="2">Hsosn_3</strain>
        <tissue evidence="2">Leaf</tissue>
    </source>
</reference>
<dbReference type="PANTHER" id="PTHR34807">
    <property type="entry name" value="OS08G0270800 PROTEIN"/>
    <property type="match status" value="1"/>
</dbReference>
<protein>
    <submittedName>
        <fullName evidence="2">Uncharacterized protein</fullName>
    </submittedName>
</protein>
<dbReference type="PANTHER" id="PTHR34807:SF6">
    <property type="entry name" value="MYB-CC TYPE TRANSCRIPTION FACTOR LHEQLE-CONTAINING DOMAIN-CONTAINING PROTEIN"/>
    <property type="match status" value="1"/>
</dbReference>
<keyword evidence="3" id="KW-1185">Reference proteome</keyword>
<organism evidence="2 3">
    <name type="scientific">Heracleum sosnowskyi</name>
    <dbReference type="NCBI Taxonomy" id="360622"/>
    <lineage>
        <taxon>Eukaryota</taxon>
        <taxon>Viridiplantae</taxon>
        <taxon>Streptophyta</taxon>
        <taxon>Embryophyta</taxon>
        <taxon>Tracheophyta</taxon>
        <taxon>Spermatophyta</taxon>
        <taxon>Magnoliopsida</taxon>
        <taxon>eudicotyledons</taxon>
        <taxon>Gunneridae</taxon>
        <taxon>Pentapetalae</taxon>
        <taxon>asterids</taxon>
        <taxon>campanulids</taxon>
        <taxon>Apiales</taxon>
        <taxon>Apiaceae</taxon>
        <taxon>Apioideae</taxon>
        <taxon>apioid superclade</taxon>
        <taxon>Tordylieae</taxon>
        <taxon>Tordyliinae</taxon>
        <taxon>Heracleum</taxon>
    </lineage>
</organism>
<comment type="caution">
    <text evidence="2">The sequence shown here is derived from an EMBL/GenBank/DDBJ whole genome shotgun (WGS) entry which is preliminary data.</text>
</comment>
<feature type="region of interest" description="Disordered" evidence="1">
    <location>
        <begin position="82"/>
        <end position="108"/>
    </location>
</feature>
<evidence type="ECO:0000313" key="3">
    <source>
        <dbReference type="Proteomes" id="UP001237642"/>
    </source>
</evidence>
<feature type="compositionally biased region" description="Polar residues" evidence="1">
    <location>
        <begin position="93"/>
        <end position="108"/>
    </location>
</feature>